<accession>A0A0E9UN59</accession>
<dbReference type="AlphaFoldDB" id="A0A0E9UN59"/>
<protein>
    <submittedName>
        <fullName evidence="1">Uncharacterized protein</fullName>
    </submittedName>
</protein>
<dbReference type="EMBL" id="GBXM01042194">
    <property type="protein sequence ID" value="JAH66383.1"/>
    <property type="molecule type" value="Transcribed_RNA"/>
</dbReference>
<sequence length="17" mass="2038">MVFKRGTLCESLQYLIH</sequence>
<reference evidence="1" key="1">
    <citation type="submission" date="2014-11" db="EMBL/GenBank/DDBJ databases">
        <authorList>
            <person name="Amaro Gonzalez C."/>
        </authorList>
    </citation>
    <scope>NUCLEOTIDE SEQUENCE</scope>
</reference>
<proteinExistence type="predicted"/>
<evidence type="ECO:0000313" key="1">
    <source>
        <dbReference type="EMBL" id="JAH66383.1"/>
    </source>
</evidence>
<reference evidence="1" key="2">
    <citation type="journal article" date="2015" name="Fish Shellfish Immunol.">
        <title>Early steps in the European eel (Anguilla anguilla)-Vibrio vulnificus interaction in the gills: Role of the RtxA13 toxin.</title>
        <authorList>
            <person name="Callol A."/>
            <person name="Pajuelo D."/>
            <person name="Ebbesson L."/>
            <person name="Teles M."/>
            <person name="MacKenzie S."/>
            <person name="Amaro C."/>
        </authorList>
    </citation>
    <scope>NUCLEOTIDE SEQUENCE</scope>
</reference>
<name>A0A0E9UN59_ANGAN</name>
<organism evidence="1">
    <name type="scientific">Anguilla anguilla</name>
    <name type="common">European freshwater eel</name>
    <name type="synonym">Muraena anguilla</name>
    <dbReference type="NCBI Taxonomy" id="7936"/>
    <lineage>
        <taxon>Eukaryota</taxon>
        <taxon>Metazoa</taxon>
        <taxon>Chordata</taxon>
        <taxon>Craniata</taxon>
        <taxon>Vertebrata</taxon>
        <taxon>Euteleostomi</taxon>
        <taxon>Actinopterygii</taxon>
        <taxon>Neopterygii</taxon>
        <taxon>Teleostei</taxon>
        <taxon>Anguilliformes</taxon>
        <taxon>Anguillidae</taxon>
        <taxon>Anguilla</taxon>
    </lineage>
</organism>